<dbReference type="Gene3D" id="3.40.50.300">
    <property type="entry name" value="P-loop containing nucleotide triphosphate hydrolases"/>
    <property type="match status" value="1"/>
</dbReference>
<evidence type="ECO:0000256" key="3">
    <source>
        <dbReference type="SAM" id="Coils"/>
    </source>
</evidence>
<keyword evidence="4" id="KW-0812">Transmembrane</keyword>
<dbReference type="InterPro" id="IPR050445">
    <property type="entry name" value="Bact_polysacc_biosynth/exp"/>
</dbReference>
<keyword evidence="4" id="KW-0472">Membrane</keyword>
<evidence type="ECO:0000256" key="1">
    <source>
        <dbReference type="ARBA" id="ARBA00022741"/>
    </source>
</evidence>
<organism evidence="5 6">
    <name type="scientific">Terrimicrobium sacchariphilum</name>
    <dbReference type="NCBI Taxonomy" id="690879"/>
    <lineage>
        <taxon>Bacteria</taxon>
        <taxon>Pseudomonadati</taxon>
        <taxon>Verrucomicrobiota</taxon>
        <taxon>Terrimicrobiia</taxon>
        <taxon>Terrimicrobiales</taxon>
        <taxon>Terrimicrobiaceae</taxon>
        <taxon>Terrimicrobium</taxon>
    </lineage>
</organism>
<reference evidence="6" key="1">
    <citation type="journal article" date="2017" name="Genome Announc.">
        <title>Draft Genome Sequence of Terrimicrobium sacchariphilum NM-5T, a Facultative Anaerobic Soil Bacterium of the Class Spartobacteria.</title>
        <authorList>
            <person name="Qiu Y.L."/>
            <person name="Tourlousse D.M."/>
            <person name="Matsuura N."/>
            <person name="Ohashi A."/>
            <person name="Sekiguchi Y."/>
        </authorList>
    </citation>
    <scope>NUCLEOTIDE SEQUENCE [LARGE SCALE GENOMIC DNA]</scope>
    <source>
        <strain evidence="6">NM-5</strain>
    </source>
</reference>
<dbReference type="GO" id="GO:0004713">
    <property type="term" value="F:protein tyrosine kinase activity"/>
    <property type="evidence" value="ECO:0007669"/>
    <property type="project" value="TreeGrafter"/>
</dbReference>
<evidence type="ECO:0000313" key="5">
    <source>
        <dbReference type="EMBL" id="GAT35354.1"/>
    </source>
</evidence>
<dbReference type="OrthoDB" id="9775724at2"/>
<keyword evidence="3" id="KW-0175">Coiled coil</keyword>
<dbReference type="InterPro" id="IPR005702">
    <property type="entry name" value="Wzc-like_C"/>
</dbReference>
<dbReference type="CDD" id="cd05387">
    <property type="entry name" value="BY-kinase"/>
    <property type="match status" value="1"/>
</dbReference>
<dbReference type="AlphaFoldDB" id="A0A146GFC4"/>
<sequence>MSNSPSDSTDLFSGSGGGSPFDVATLLFTARRLFWLPLVLAPLAAIGGFVFAKTSTPEYRALAEIRLESRSMTPAASLSGPTADGAMSPEDQNTIIRTFVNPIMAREVVKKLKLGERPYFNGKAHPSEDDLVAFIMANTKANIVVGTRLLQVAVDYPDPYVAMELANAMAEAGMKYDRDQRSLALRENVQYLEDEVKKLEANLVGSETRLNDYTRTLGSISIDQDVNIAADKLKDLNMRSTEARAKRLQLESSYREIQAYRENSDALLGIESIRSAPGVASLISKINDLKGNLAKLLKRYREANPFVIQARTELAEVEKTLRQQALDVAKGIEADLAAARRNEEGIAAEKAEQEGKVIKVKEESIQSNVLRRQIDADRLAYEAALKRLNEELSQTRSQLVMMQMSGPAGPGYMVSMSTSKTVGVAGLGGLFLGLGLIALVAQLDKTIKTVESAESALGVSVLSAVPRYGPASDNPGLPFRDYPVMMDRCCAAAEAFRTLRVAAEPPVGIEENAVILLVGAAGNEGTSFCAANLAVALGQSGQRTLLVDADLRRSSLEERIFDSVGQYGLSDYLTGRVSFPNIIRSTPGENVDVVTAGTPHAHPAELLSKEAFATFLEEARLLYDRVVFDSAPVTVVSDTLRFAHLCQTICFVLRFGKTTPAEAKRAFELLARGGVKVTGTVLNNVSPAFPIKLGHQDLPEEVFSNQGKFEFPVHCPSCNRTYDSPDDFIHQTGPPGPEWSSNVSGWSEQSERIVRRCNCNTLIVLPPVMRRDNSSAGAKRREAFAELMSTLEKSGLSRDAARTSLLLTLKMGRSEMNGEAHRENSEASQQRRKLYDEVLERLVAGRMSRAVAETKLLHAIRIWQNAP</sequence>
<evidence type="ECO:0000256" key="2">
    <source>
        <dbReference type="ARBA" id="ARBA00022840"/>
    </source>
</evidence>
<dbReference type="STRING" id="690879.TSACC_3419"/>
<evidence type="ECO:0000256" key="4">
    <source>
        <dbReference type="SAM" id="Phobius"/>
    </source>
</evidence>
<proteinExistence type="predicted"/>
<dbReference type="GO" id="GO:0005524">
    <property type="term" value="F:ATP binding"/>
    <property type="evidence" value="ECO:0007669"/>
    <property type="project" value="UniProtKB-KW"/>
</dbReference>
<dbReference type="RefSeq" id="WP_075081172.1">
    <property type="nucleotide sequence ID" value="NZ_BDCO01000003.1"/>
</dbReference>
<dbReference type="PANTHER" id="PTHR32309">
    <property type="entry name" value="TYROSINE-PROTEIN KINASE"/>
    <property type="match status" value="1"/>
</dbReference>
<dbReference type="NCBIfam" id="TIGR01007">
    <property type="entry name" value="eps_fam"/>
    <property type="match status" value="1"/>
</dbReference>
<comment type="caution">
    <text evidence="5">The sequence shown here is derived from an EMBL/GenBank/DDBJ whole genome shotgun (WGS) entry which is preliminary data.</text>
</comment>
<dbReference type="SUPFAM" id="SSF52540">
    <property type="entry name" value="P-loop containing nucleoside triphosphate hydrolases"/>
    <property type="match status" value="1"/>
</dbReference>
<dbReference type="Proteomes" id="UP000076023">
    <property type="component" value="Unassembled WGS sequence"/>
</dbReference>
<feature type="coiled-coil region" evidence="3">
    <location>
        <begin position="371"/>
        <end position="405"/>
    </location>
</feature>
<dbReference type="PANTHER" id="PTHR32309:SF13">
    <property type="entry name" value="FERRIC ENTEROBACTIN TRANSPORT PROTEIN FEPE"/>
    <property type="match status" value="1"/>
</dbReference>
<keyword evidence="1" id="KW-0547">Nucleotide-binding</keyword>
<dbReference type="EMBL" id="BDCO01000003">
    <property type="protein sequence ID" value="GAT35354.1"/>
    <property type="molecule type" value="Genomic_DNA"/>
</dbReference>
<keyword evidence="6" id="KW-1185">Reference proteome</keyword>
<evidence type="ECO:0000313" key="6">
    <source>
        <dbReference type="Proteomes" id="UP000076023"/>
    </source>
</evidence>
<feature type="coiled-coil region" evidence="3">
    <location>
        <begin position="182"/>
        <end position="216"/>
    </location>
</feature>
<feature type="transmembrane region" description="Helical" evidence="4">
    <location>
        <begin position="33"/>
        <end position="52"/>
    </location>
</feature>
<keyword evidence="4" id="KW-1133">Transmembrane helix</keyword>
<accession>A0A146GFC4</accession>
<name>A0A146GFC4_TERSA</name>
<dbReference type="InterPro" id="IPR027417">
    <property type="entry name" value="P-loop_NTPase"/>
</dbReference>
<dbReference type="GO" id="GO:0005886">
    <property type="term" value="C:plasma membrane"/>
    <property type="evidence" value="ECO:0007669"/>
    <property type="project" value="TreeGrafter"/>
</dbReference>
<dbReference type="FunCoup" id="A0A146GFC4">
    <property type="interactions" value="367"/>
</dbReference>
<feature type="transmembrane region" description="Helical" evidence="4">
    <location>
        <begin position="422"/>
        <end position="443"/>
    </location>
</feature>
<gene>
    <name evidence="5" type="ORF">TSACC_3419</name>
</gene>
<dbReference type="InParanoid" id="A0A146GFC4"/>
<keyword evidence="2" id="KW-0067">ATP-binding</keyword>
<protein>
    <submittedName>
        <fullName evidence="5">Capsular exopolysaccharide family</fullName>
    </submittedName>
</protein>